<dbReference type="Pfam" id="PF05973">
    <property type="entry name" value="Gp49"/>
    <property type="match status" value="1"/>
</dbReference>
<dbReference type="EMBL" id="BAAAYL010000001">
    <property type="protein sequence ID" value="GAA3370733.1"/>
    <property type="molecule type" value="Genomic_DNA"/>
</dbReference>
<organism evidence="1 2">
    <name type="scientific">Streptomyces sannanensis</name>
    <dbReference type="NCBI Taxonomy" id="285536"/>
    <lineage>
        <taxon>Bacteria</taxon>
        <taxon>Bacillati</taxon>
        <taxon>Actinomycetota</taxon>
        <taxon>Actinomycetes</taxon>
        <taxon>Kitasatosporales</taxon>
        <taxon>Streptomycetaceae</taxon>
        <taxon>Streptomyces</taxon>
    </lineage>
</organism>
<proteinExistence type="predicted"/>
<sequence>MTVSRMGQAPGLAHLAAFTSIRQLGSVADRRHLSGKLRELRFDLGGNTQRITYWLAPGCRVVLLTVFRKTKMRETAKVERARAAQEACETSHEPAAAHEVYSRDINLDSSAMIVAV</sequence>
<gene>
    <name evidence="1" type="ORF">GCM10020367_18530</name>
</gene>
<evidence type="ECO:0000313" key="2">
    <source>
        <dbReference type="Proteomes" id="UP001499990"/>
    </source>
</evidence>
<accession>A0ABP6S8Q4</accession>
<name>A0ABP6S8Q4_9ACTN</name>
<dbReference type="Proteomes" id="UP001499990">
    <property type="component" value="Unassembled WGS sequence"/>
</dbReference>
<dbReference type="InterPro" id="IPR009241">
    <property type="entry name" value="HigB-like"/>
</dbReference>
<reference evidence="2" key="1">
    <citation type="journal article" date="2019" name="Int. J. Syst. Evol. Microbiol.">
        <title>The Global Catalogue of Microorganisms (GCM) 10K type strain sequencing project: providing services to taxonomists for standard genome sequencing and annotation.</title>
        <authorList>
            <consortium name="The Broad Institute Genomics Platform"/>
            <consortium name="The Broad Institute Genome Sequencing Center for Infectious Disease"/>
            <person name="Wu L."/>
            <person name="Ma J."/>
        </authorList>
    </citation>
    <scope>NUCLEOTIDE SEQUENCE [LARGE SCALE GENOMIC DNA]</scope>
    <source>
        <strain evidence="2">JCM 9651</strain>
    </source>
</reference>
<evidence type="ECO:0000313" key="1">
    <source>
        <dbReference type="EMBL" id="GAA3370733.1"/>
    </source>
</evidence>
<comment type="caution">
    <text evidence="1">The sequence shown here is derived from an EMBL/GenBank/DDBJ whole genome shotgun (WGS) entry which is preliminary data.</text>
</comment>
<evidence type="ECO:0008006" key="3">
    <source>
        <dbReference type="Google" id="ProtNLM"/>
    </source>
</evidence>
<keyword evidence="2" id="KW-1185">Reference proteome</keyword>
<dbReference type="RefSeq" id="WP_345035759.1">
    <property type="nucleotide sequence ID" value="NZ_BAAAYL010000001.1"/>
</dbReference>
<protein>
    <recommendedName>
        <fullName evidence="3">Type II toxin-antitoxin system RelE/ParE family toxin</fullName>
    </recommendedName>
</protein>